<evidence type="ECO:0008006" key="4">
    <source>
        <dbReference type="Google" id="ProtNLM"/>
    </source>
</evidence>
<keyword evidence="3" id="KW-1185">Reference proteome</keyword>
<feature type="transmembrane region" description="Helical" evidence="1">
    <location>
        <begin position="79"/>
        <end position="99"/>
    </location>
</feature>
<sequence length="264" mass="28632">MTTVLETARYEGRRRLRGAAILTAGVSAYSGFIVWYFSVLEGIDYEDVFEDLPPAMLEAFGIESLSTVEGFLGAQVFNFVWLLGLGLYFAYIGGGAVAGDVESERMDLLLAFPVSRARLLAEKFAALLVPMIAVNAVGGPIIYLFVLAIGESVSVANLFFAHLLSIPYLLVCAGIGFAFSVAVDRASIAERAAVGTVFVLYLVESVVGGADAYDWIQYLSPTQYYEPTPILIEGTYEIIDTAILLVAFAGLFILSQALFERRDI</sequence>
<dbReference type="STRING" id="1230454.C461_10211"/>
<keyword evidence="1" id="KW-1133">Transmembrane helix</keyword>
<protein>
    <recommendedName>
        <fullName evidence="4">ABC transporter permease</fullName>
    </recommendedName>
</protein>
<gene>
    <name evidence="2" type="ORF">C461_10211</name>
</gene>
<organism evidence="2 3">
    <name type="scientific">Halorubrum aidingense JCM 13560</name>
    <dbReference type="NCBI Taxonomy" id="1230454"/>
    <lineage>
        <taxon>Archaea</taxon>
        <taxon>Methanobacteriati</taxon>
        <taxon>Methanobacteriota</taxon>
        <taxon>Stenosarchaea group</taxon>
        <taxon>Halobacteria</taxon>
        <taxon>Halobacteriales</taxon>
        <taxon>Haloferacaceae</taxon>
        <taxon>Halorubrum</taxon>
    </lineage>
</organism>
<accession>M0P9P6</accession>
<dbReference type="Pfam" id="PF12679">
    <property type="entry name" value="ABC2_membrane_2"/>
    <property type="match status" value="1"/>
</dbReference>
<dbReference type="AlphaFoldDB" id="M0P9P6"/>
<evidence type="ECO:0000256" key="1">
    <source>
        <dbReference type="SAM" id="Phobius"/>
    </source>
</evidence>
<evidence type="ECO:0000313" key="2">
    <source>
        <dbReference type="EMBL" id="EMA66877.1"/>
    </source>
</evidence>
<dbReference type="EMBL" id="AOJI01000025">
    <property type="protein sequence ID" value="EMA66877.1"/>
    <property type="molecule type" value="Genomic_DNA"/>
</dbReference>
<dbReference type="GO" id="GO:0140359">
    <property type="term" value="F:ABC-type transporter activity"/>
    <property type="evidence" value="ECO:0007669"/>
    <property type="project" value="InterPro"/>
</dbReference>
<feature type="transmembrane region" description="Helical" evidence="1">
    <location>
        <begin position="124"/>
        <end position="146"/>
    </location>
</feature>
<dbReference type="GO" id="GO:0005886">
    <property type="term" value="C:plasma membrane"/>
    <property type="evidence" value="ECO:0007669"/>
    <property type="project" value="UniProtKB-SubCell"/>
</dbReference>
<keyword evidence="1" id="KW-0812">Transmembrane</keyword>
<comment type="caution">
    <text evidence="2">The sequence shown here is derived from an EMBL/GenBank/DDBJ whole genome shotgun (WGS) entry which is preliminary data.</text>
</comment>
<proteinExistence type="predicted"/>
<feature type="transmembrane region" description="Helical" evidence="1">
    <location>
        <begin position="193"/>
        <end position="216"/>
    </location>
</feature>
<keyword evidence="1" id="KW-0472">Membrane</keyword>
<dbReference type="PANTHER" id="PTHR37305">
    <property type="entry name" value="INTEGRAL MEMBRANE PROTEIN-RELATED"/>
    <property type="match status" value="1"/>
</dbReference>
<dbReference type="PANTHER" id="PTHR37305:SF1">
    <property type="entry name" value="MEMBRANE PROTEIN"/>
    <property type="match status" value="1"/>
</dbReference>
<name>M0P9P6_9EURY</name>
<feature type="transmembrane region" description="Helical" evidence="1">
    <location>
        <begin position="236"/>
        <end position="259"/>
    </location>
</feature>
<dbReference type="PATRIC" id="fig|1230454.4.peg.2058"/>
<evidence type="ECO:0000313" key="3">
    <source>
        <dbReference type="Proteomes" id="UP000011575"/>
    </source>
</evidence>
<feature type="transmembrane region" description="Helical" evidence="1">
    <location>
        <begin position="158"/>
        <end position="181"/>
    </location>
</feature>
<dbReference type="Proteomes" id="UP000011575">
    <property type="component" value="Unassembled WGS sequence"/>
</dbReference>
<feature type="transmembrane region" description="Helical" evidence="1">
    <location>
        <begin position="19"/>
        <end position="38"/>
    </location>
</feature>
<reference evidence="2 3" key="1">
    <citation type="journal article" date="2014" name="PLoS Genet.">
        <title>Phylogenetically driven sequencing of extremely halophilic archaea reveals strategies for static and dynamic osmo-response.</title>
        <authorList>
            <person name="Becker E.A."/>
            <person name="Seitzer P.M."/>
            <person name="Tritt A."/>
            <person name="Larsen D."/>
            <person name="Krusor M."/>
            <person name="Yao A.I."/>
            <person name="Wu D."/>
            <person name="Madern D."/>
            <person name="Eisen J.A."/>
            <person name="Darling A.E."/>
            <person name="Facciotti M.T."/>
        </authorList>
    </citation>
    <scope>NUCLEOTIDE SEQUENCE [LARGE SCALE GENOMIC DNA]</scope>
    <source>
        <strain evidence="2 3">JCM 13560</strain>
    </source>
</reference>